<evidence type="ECO:0000259" key="18">
    <source>
        <dbReference type="PROSITE" id="PS51671"/>
    </source>
</evidence>
<dbReference type="HOGENOM" id="CLU_009116_1_0_11"/>
<dbReference type="InterPro" id="IPR005106">
    <property type="entry name" value="Asp/hSer_DH_NAD-bd"/>
</dbReference>
<dbReference type="GO" id="GO:0009088">
    <property type="term" value="P:threonine biosynthetic process"/>
    <property type="evidence" value="ECO:0007669"/>
    <property type="project" value="UniProtKB-UniPathway"/>
</dbReference>
<proteinExistence type="inferred from homology"/>
<feature type="domain" description="ACT" evidence="18">
    <location>
        <begin position="411"/>
        <end position="493"/>
    </location>
</feature>
<dbReference type="PATRIC" id="fig|518634.7.peg.1303"/>
<dbReference type="Pfam" id="PF00742">
    <property type="entry name" value="Homoserine_dh"/>
    <property type="match status" value="1"/>
</dbReference>
<dbReference type="PANTHER" id="PTHR43331:SF1">
    <property type="entry name" value="HOMOSERINE DEHYDROGENASE"/>
    <property type="match status" value="1"/>
</dbReference>
<dbReference type="GO" id="GO:0009086">
    <property type="term" value="P:methionine biosynthetic process"/>
    <property type="evidence" value="ECO:0007669"/>
    <property type="project" value="UniProtKB-KW"/>
</dbReference>
<dbReference type="InterPro" id="IPR019811">
    <property type="entry name" value="HDH_CS"/>
</dbReference>
<dbReference type="SUPFAM" id="SSF51735">
    <property type="entry name" value="NAD(P)-binding Rossmann-fold domains"/>
    <property type="match status" value="1"/>
</dbReference>
<comment type="cofactor">
    <cofactor evidence="1">
        <name>a metal cation</name>
        <dbReference type="ChEBI" id="CHEBI:25213"/>
    </cofactor>
</comment>
<dbReference type="STRING" id="1685.RY69_12"/>
<comment type="similarity">
    <text evidence="4 17">Belongs to the homoserine dehydrogenase family.</text>
</comment>
<evidence type="ECO:0000313" key="20">
    <source>
        <dbReference type="Proteomes" id="UP000003191"/>
    </source>
</evidence>
<evidence type="ECO:0000256" key="2">
    <source>
        <dbReference type="ARBA" id="ARBA00005056"/>
    </source>
</evidence>
<dbReference type="PANTHER" id="PTHR43331">
    <property type="entry name" value="HOMOSERINE DEHYDROGENASE"/>
    <property type="match status" value="1"/>
</dbReference>
<dbReference type="CDD" id="cd04881">
    <property type="entry name" value="ACT_HSDH-Hom"/>
    <property type="match status" value="1"/>
</dbReference>
<dbReference type="PROSITE" id="PS01042">
    <property type="entry name" value="HOMOSER_DHGENASE"/>
    <property type="match status" value="1"/>
</dbReference>
<evidence type="ECO:0000256" key="14">
    <source>
        <dbReference type="ARBA" id="ARBA00048841"/>
    </source>
</evidence>
<evidence type="ECO:0000256" key="12">
    <source>
        <dbReference type="ARBA" id="ARBA00023167"/>
    </source>
</evidence>
<dbReference type="UniPathway" id="UPA00051">
    <property type="reaction ID" value="UER00465"/>
</dbReference>
<comment type="caution">
    <text evidence="19">The sequence shown here is derived from an EMBL/GenBank/DDBJ whole genome shotgun (WGS) entry which is preliminary data.</text>
</comment>
<evidence type="ECO:0000256" key="9">
    <source>
        <dbReference type="ARBA" id="ARBA00022857"/>
    </source>
</evidence>
<dbReference type="GO" id="GO:0050661">
    <property type="term" value="F:NADP binding"/>
    <property type="evidence" value="ECO:0007669"/>
    <property type="project" value="InterPro"/>
</dbReference>
<dbReference type="Gene3D" id="3.30.360.10">
    <property type="entry name" value="Dihydrodipicolinate Reductase, domain 2"/>
    <property type="match status" value="1"/>
</dbReference>
<evidence type="ECO:0000256" key="3">
    <source>
        <dbReference type="ARBA" id="ARBA00005062"/>
    </source>
</evidence>
<evidence type="ECO:0000256" key="8">
    <source>
        <dbReference type="ARBA" id="ARBA00022697"/>
    </source>
</evidence>
<evidence type="ECO:0000256" key="5">
    <source>
        <dbReference type="ARBA" id="ARBA00013213"/>
    </source>
</evidence>
<keyword evidence="11" id="KW-0915">Sodium</keyword>
<dbReference type="Proteomes" id="UP000003191">
    <property type="component" value="Unassembled WGS sequence"/>
</dbReference>
<dbReference type="InterPro" id="IPR045865">
    <property type="entry name" value="ACT-like_dom_sf"/>
</dbReference>
<dbReference type="EMBL" id="ACCG02000012">
    <property type="protein sequence ID" value="EFE88425.1"/>
    <property type="molecule type" value="Genomic_DNA"/>
</dbReference>
<organism evidence="19 20">
    <name type="scientific">Bifidobacterium breve DSM 20213 = JCM 1192</name>
    <dbReference type="NCBI Taxonomy" id="518634"/>
    <lineage>
        <taxon>Bacteria</taxon>
        <taxon>Bacillati</taxon>
        <taxon>Actinomycetota</taxon>
        <taxon>Actinomycetes</taxon>
        <taxon>Bifidobacteriales</taxon>
        <taxon>Bifidobacteriaceae</taxon>
        <taxon>Bifidobacterium</taxon>
    </lineage>
</organism>
<dbReference type="Gene3D" id="3.30.70.260">
    <property type="match status" value="1"/>
</dbReference>
<evidence type="ECO:0000256" key="15">
    <source>
        <dbReference type="ARBA" id="ARBA00049031"/>
    </source>
</evidence>
<keyword evidence="20" id="KW-1185">Reference proteome</keyword>
<sequence length="496" mass="51952">MATDRPVSLAIGKIQSILAACASMKIFRHGVSDSLRRIVSGHPPRPLADDVASIGRNLVAQLNESPIRVGLLGAGTVGSQTARLIVEQKSELSARIGRPIELTGVACLDPKETEAFPWIDQSIVTTDTMSVATNSDIVIELIGGTTVARKFVIAAIKSGASVVTANKALLAKYGPEIYAAAEAKGVDIYFEAAVGGAIPFLRPLRESLVGDKVTSMLGIVNGTTNYILDEMTTKGLQFDDVLKDAQAKGYAEADPTGDIEGYDAANKAAIMATLGFHTSVTIDDVSVEGITKITADDIAAATAEHKVIKLLAVVENSEAGVSARVYPALIDESHPLASVHGSFNAVFVKAEAADDLMFYGRGAGGAPTASAVVGDVVTEARHIAAGCTGPSIPLYKNLPKAPITASKAAFAVRFLIHDKPGVLAAIAAEFAKNGVSINGVNQDLKPTMTDPGYDGEIQQLRVVTHLTDEETLRNTVKAVQSLDFVTGEPSILRVLD</sequence>
<comment type="pathway">
    <text evidence="3 16">Amino-acid biosynthesis; L-methionine biosynthesis via de novo pathway; L-homoserine from L-aspartate: step 3/3.</text>
</comment>
<dbReference type="GO" id="GO:0004412">
    <property type="term" value="F:homoserine dehydrogenase activity"/>
    <property type="evidence" value="ECO:0007669"/>
    <property type="project" value="UniProtKB-EC"/>
</dbReference>
<comment type="function">
    <text evidence="13">Catalyzes the conversion of L-aspartate-beta-semialdehyde (L-Asa) to L-homoserine (L-Hse), the third step in the biosynthesis of threonine and methionine from aspartate.</text>
</comment>
<evidence type="ECO:0000256" key="17">
    <source>
        <dbReference type="RuleBase" id="RU004171"/>
    </source>
</evidence>
<accession>D4BQD1</accession>
<dbReference type="AlphaFoldDB" id="D4BQD1"/>
<comment type="catalytic activity">
    <reaction evidence="15">
        <text>L-homoserine + NAD(+) = L-aspartate 4-semialdehyde + NADH + H(+)</text>
        <dbReference type="Rhea" id="RHEA:15757"/>
        <dbReference type="ChEBI" id="CHEBI:15378"/>
        <dbReference type="ChEBI" id="CHEBI:57476"/>
        <dbReference type="ChEBI" id="CHEBI:57540"/>
        <dbReference type="ChEBI" id="CHEBI:57945"/>
        <dbReference type="ChEBI" id="CHEBI:537519"/>
        <dbReference type="EC" id="1.1.1.3"/>
    </reaction>
    <physiologicalReaction direction="right-to-left" evidence="15">
        <dbReference type="Rhea" id="RHEA:15759"/>
    </physiologicalReaction>
</comment>
<dbReference type="UniPathway" id="UPA00050">
    <property type="reaction ID" value="UER00063"/>
</dbReference>
<dbReference type="Pfam" id="PF03447">
    <property type="entry name" value="NAD_binding_3"/>
    <property type="match status" value="1"/>
</dbReference>
<name>D4BQD1_BIFBR</name>
<dbReference type="NCBIfam" id="NF004976">
    <property type="entry name" value="PRK06349.1"/>
    <property type="match status" value="1"/>
</dbReference>
<keyword evidence="12 16" id="KW-0486">Methionine biosynthesis</keyword>
<dbReference type="SUPFAM" id="SSF55021">
    <property type="entry name" value="ACT-like"/>
    <property type="match status" value="1"/>
</dbReference>
<evidence type="ECO:0000256" key="1">
    <source>
        <dbReference type="ARBA" id="ARBA00001920"/>
    </source>
</evidence>
<evidence type="ECO:0000256" key="16">
    <source>
        <dbReference type="RuleBase" id="RU000579"/>
    </source>
</evidence>
<comment type="pathway">
    <text evidence="2 16">Amino-acid biosynthesis; L-threonine biosynthesis; L-threonine from L-aspartate: step 3/5.</text>
</comment>
<dbReference type="InterPro" id="IPR001342">
    <property type="entry name" value="HDH_cat"/>
</dbReference>
<protein>
    <recommendedName>
        <fullName evidence="6 16">Homoserine dehydrogenase</fullName>
        <ecNumber evidence="5 16">1.1.1.3</ecNumber>
    </recommendedName>
</protein>
<reference evidence="19 20" key="1">
    <citation type="submission" date="2010-02" db="EMBL/GenBank/DDBJ databases">
        <authorList>
            <person name="Weinstock G."/>
            <person name="Sodergren E."/>
            <person name="Clifton S."/>
            <person name="Fulton L."/>
            <person name="Fulton B."/>
            <person name="Courtney L."/>
            <person name="Fronick C."/>
            <person name="Harrison M."/>
            <person name="Strong C."/>
            <person name="Farmer C."/>
            <person name="Delahaunty K."/>
            <person name="Markovic C."/>
            <person name="Hall O."/>
            <person name="Minx P."/>
            <person name="Tomlinson C."/>
            <person name="Mitreva M."/>
            <person name="Nelson J."/>
            <person name="Hou S."/>
            <person name="Wollam A."/>
            <person name="Pepin K.H."/>
            <person name="Johnson M."/>
            <person name="Bhonagiri V."/>
            <person name="Zhang X."/>
            <person name="Suruliraj S."/>
            <person name="Warren W."/>
            <person name="Chinwalla A."/>
            <person name="Mardis E.R."/>
            <person name="Wilson R.K."/>
        </authorList>
    </citation>
    <scope>NUCLEOTIDE SEQUENCE [LARGE SCALE GENOMIC DNA]</scope>
    <source>
        <strain evidence="19 20">DSM 20213</strain>
    </source>
</reference>
<gene>
    <name evidence="19" type="ORF">BIFBRE_04299</name>
</gene>
<dbReference type="InterPro" id="IPR036291">
    <property type="entry name" value="NAD(P)-bd_dom_sf"/>
</dbReference>
<dbReference type="SUPFAM" id="SSF55347">
    <property type="entry name" value="Glyceraldehyde-3-phosphate dehydrogenase-like, C-terminal domain"/>
    <property type="match status" value="1"/>
</dbReference>
<comment type="catalytic activity">
    <reaction evidence="14">
        <text>L-homoserine + NADP(+) = L-aspartate 4-semialdehyde + NADPH + H(+)</text>
        <dbReference type="Rhea" id="RHEA:15761"/>
        <dbReference type="ChEBI" id="CHEBI:15378"/>
        <dbReference type="ChEBI" id="CHEBI:57476"/>
        <dbReference type="ChEBI" id="CHEBI:57783"/>
        <dbReference type="ChEBI" id="CHEBI:58349"/>
        <dbReference type="ChEBI" id="CHEBI:537519"/>
        <dbReference type="EC" id="1.1.1.3"/>
    </reaction>
    <physiologicalReaction direction="right-to-left" evidence="14">
        <dbReference type="Rhea" id="RHEA:15763"/>
    </physiologicalReaction>
</comment>
<evidence type="ECO:0000313" key="19">
    <source>
        <dbReference type="EMBL" id="EFE88425.1"/>
    </source>
</evidence>
<keyword evidence="8 16" id="KW-0791">Threonine biosynthesis</keyword>
<dbReference type="Pfam" id="PF01842">
    <property type="entry name" value="ACT"/>
    <property type="match status" value="1"/>
</dbReference>
<keyword evidence="10 16" id="KW-0560">Oxidoreductase</keyword>
<keyword evidence="7 16" id="KW-0028">Amino-acid biosynthesis</keyword>
<dbReference type="FunFam" id="3.30.360.10:FF:000005">
    <property type="entry name" value="Homoserine dehydrogenase"/>
    <property type="match status" value="1"/>
</dbReference>
<evidence type="ECO:0000256" key="4">
    <source>
        <dbReference type="ARBA" id="ARBA00006753"/>
    </source>
</evidence>
<evidence type="ECO:0000256" key="13">
    <source>
        <dbReference type="ARBA" id="ARBA00044930"/>
    </source>
</evidence>
<evidence type="ECO:0000256" key="10">
    <source>
        <dbReference type="ARBA" id="ARBA00023002"/>
    </source>
</evidence>
<keyword evidence="9 16" id="KW-0521">NADP</keyword>
<dbReference type="InterPro" id="IPR002912">
    <property type="entry name" value="ACT_dom"/>
</dbReference>
<evidence type="ECO:0000256" key="11">
    <source>
        <dbReference type="ARBA" id="ARBA00023053"/>
    </source>
</evidence>
<dbReference type="EC" id="1.1.1.3" evidence="5 16"/>
<evidence type="ECO:0000256" key="6">
    <source>
        <dbReference type="ARBA" id="ARBA00013376"/>
    </source>
</evidence>
<dbReference type="PROSITE" id="PS51671">
    <property type="entry name" value="ACT"/>
    <property type="match status" value="1"/>
</dbReference>
<dbReference type="Gene3D" id="3.40.50.720">
    <property type="entry name" value="NAD(P)-binding Rossmann-like Domain"/>
    <property type="match status" value="1"/>
</dbReference>
<evidence type="ECO:0000256" key="7">
    <source>
        <dbReference type="ARBA" id="ARBA00022605"/>
    </source>
</evidence>